<dbReference type="EMBL" id="LBIC01000010">
    <property type="protein sequence ID" value="KKW90318.1"/>
    <property type="molecule type" value="Genomic_DNA"/>
</dbReference>
<reference evidence="1 2" key="1">
    <citation type="submission" date="2015-04" db="EMBL/GenBank/DDBJ databases">
        <title>Genome sequence of aromatic hydrocarbons-degrading Sphingobium chungbukense DJ77.</title>
        <authorList>
            <person name="Kim Y.-C."/>
            <person name="Chae J.-C."/>
        </authorList>
    </citation>
    <scope>NUCLEOTIDE SEQUENCE [LARGE SCALE GENOMIC DNA]</scope>
    <source>
        <strain evidence="1 2">DJ77</strain>
    </source>
</reference>
<proteinExistence type="predicted"/>
<name>A0A0M3AK33_9SPHN</name>
<keyword evidence="2" id="KW-1185">Reference proteome</keyword>
<dbReference type="AlphaFoldDB" id="A0A0M3AK33"/>
<accession>A0A0M3AK33</accession>
<organism evidence="1 2">
    <name type="scientific">Sphingobium chungbukense</name>
    <dbReference type="NCBI Taxonomy" id="56193"/>
    <lineage>
        <taxon>Bacteria</taxon>
        <taxon>Pseudomonadati</taxon>
        <taxon>Pseudomonadota</taxon>
        <taxon>Alphaproteobacteria</taxon>
        <taxon>Sphingomonadales</taxon>
        <taxon>Sphingomonadaceae</taxon>
        <taxon>Sphingobium</taxon>
    </lineage>
</organism>
<dbReference type="Proteomes" id="UP000033874">
    <property type="component" value="Unassembled WGS sequence"/>
</dbReference>
<evidence type="ECO:0000313" key="2">
    <source>
        <dbReference type="Proteomes" id="UP000033874"/>
    </source>
</evidence>
<comment type="caution">
    <text evidence="1">The sequence shown here is derived from an EMBL/GenBank/DDBJ whole genome shotgun (WGS) entry which is preliminary data.</text>
</comment>
<sequence>METTGSVGIVLFSVDEFEYALIDRVANPVQMKSKRLTVMFRASAVAARHGGPVDSVEKPVVGCQDSTHGVLFTVERKKLAAKLVGIGDRFAHRHGS</sequence>
<evidence type="ECO:0000313" key="1">
    <source>
        <dbReference type="EMBL" id="KKW90318.1"/>
    </source>
</evidence>
<gene>
    <name evidence="1" type="ORF">YP76_20140</name>
</gene>
<protein>
    <submittedName>
        <fullName evidence="1">Uncharacterized protein</fullName>
    </submittedName>
</protein>